<dbReference type="Proteomes" id="UP000029409">
    <property type="component" value="Chromosome"/>
</dbReference>
<keyword evidence="1" id="KW-0812">Transmembrane</keyword>
<dbReference type="STRING" id="44251.PDUR_11340"/>
<evidence type="ECO:0000313" key="3">
    <source>
        <dbReference type="Proteomes" id="UP000029409"/>
    </source>
</evidence>
<keyword evidence="3" id="KW-1185">Reference proteome</keyword>
<feature type="transmembrane region" description="Helical" evidence="1">
    <location>
        <begin position="17"/>
        <end position="38"/>
    </location>
</feature>
<keyword evidence="1" id="KW-1133">Transmembrane helix</keyword>
<protein>
    <submittedName>
        <fullName evidence="2">Bacitracin ABC transporter permease</fullName>
    </submittedName>
</protein>
<feature type="transmembrane region" description="Helical" evidence="1">
    <location>
        <begin position="144"/>
        <end position="165"/>
    </location>
</feature>
<organism evidence="2 3">
    <name type="scientific">Paenibacillus durus</name>
    <name type="common">Paenibacillus azotofixans</name>
    <dbReference type="NCBI Taxonomy" id="44251"/>
    <lineage>
        <taxon>Bacteria</taxon>
        <taxon>Bacillati</taxon>
        <taxon>Bacillota</taxon>
        <taxon>Bacilli</taxon>
        <taxon>Bacillales</taxon>
        <taxon>Paenibacillaceae</taxon>
        <taxon>Paenibacillus</taxon>
    </lineage>
</organism>
<dbReference type="OrthoDB" id="4336274at2"/>
<dbReference type="EMBL" id="CP009288">
    <property type="protein sequence ID" value="AIQ12437.1"/>
    <property type="molecule type" value="Genomic_DNA"/>
</dbReference>
<keyword evidence="1" id="KW-0472">Membrane</keyword>
<dbReference type="AlphaFoldDB" id="A0A089HMZ4"/>
<feature type="transmembrane region" description="Helical" evidence="1">
    <location>
        <begin position="172"/>
        <end position="191"/>
    </location>
</feature>
<feature type="transmembrane region" description="Helical" evidence="1">
    <location>
        <begin position="99"/>
        <end position="124"/>
    </location>
</feature>
<accession>A0A089HMZ4</accession>
<dbReference type="PANTHER" id="PTHR37305:SF1">
    <property type="entry name" value="MEMBRANE PROTEIN"/>
    <property type="match status" value="1"/>
</dbReference>
<gene>
    <name evidence="2" type="ORF">PDUR_11340</name>
</gene>
<dbReference type="PANTHER" id="PTHR37305">
    <property type="entry name" value="INTEGRAL MEMBRANE PROTEIN-RELATED"/>
    <property type="match status" value="1"/>
</dbReference>
<dbReference type="KEGG" id="pdu:PDUR_11340"/>
<reference evidence="2 3" key="1">
    <citation type="submission" date="2014-08" db="EMBL/GenBank/DDBJ databases">
        <title>Comparative genomics of the Paenibacillus odorifer group.</title>
        <authorList>
            <person name="den Bakker H.C."/>
            <person name="Tsai Y.-C."/>
            <person name="Martin N."/>
            <person name="Korlach J."/>
            <person name="Wiedmann M."/>
        </authorList>
    </citation>
    <scope>NUCLEOTIDE SEQUENCE [LARGE SCALE GENOMIC DNA]</scope>
    <source>
        <strain evidence="2 3">DSM 1735</strain>
    </source>
</reference>
<evidence type="ECO:0000313" key="2">
    <source>
        <dbReference type="EMBL" id="AIQ12437.1"/>
    </source>
</evidence>
<dbReference type="RefSeq" id="WP_042206288.1">
    <property type="nucleotide sequence ID" value="NZ_CP009288.1"/>
</dbReference>
<sequence length="245" mass="27097">MVNLLYSELLKLKRSKMLLLSIIGAAVAPFMVAAAMFVQMKTKQPTIIAQFHVLLYNTSIYAVLVIGVPLYGVITAYLYNREYAEDTMKNLLTIPVSRVALLISKWILLFGWIMLLTLMAWALALLFGTIGQFAGLDLSFVLNSFSNFAVAGILLFLLSTPIILITLVLKSFVPAIIVTIIITLMNVMLATSEHRGLFPWTAALDIANGTLEAKYPPEYSYIAIAATSVLGLILAIMYFKKIDIH</sequence>
<dbReference type="eggNOG" id="COG4200">
    <property type="taxonomic scope" value="Bacteria"/>
</dbReference>
<evidence type="ECO:0000256" key="1">
    <source>
        <dbReference type="SAM" id="Phobius"/>
    </source>
</evidence>
<dbReference type="Pfam" id="PF12730">
    <property type="entry name" value="ABC2_membrane_4"/>
    <property type="match status" value="1"/>
</dbReference>
<name>A0A089HMZ4_PAEDU</name>
<feature type="transmembrane region" description="Helical" evidence="1">
    <location>
        <begin position="58"/>
        <end position="79"/>
    </location>
</feature>
<proteinExistence type="predicted"/>
<feature type="transmembrane region" description="Helical" evidence="1">
    <location>
        <begin position="219"/>
        <end position="239"/>
    </location>
</feature>